<sequence length="858" mass="96490">MISVLGQRLDLTGTEIAEAIWLAGQLSVEGDRHTVEVNSERVEESESDRNGWEDNLQEDSANDSREDPGSTTEIVPQPGESEEFPPFPEGHYKPIPIPDPAAIPETLQYARALRPLAHKIAVGKPEIVDERATVAQIADTGVWQPVLRAKLELWLDVVVVYDRSPSMCLWGRFAKDLRQLLSRYGQFRDLREWFFDYDASGGVTLRSRNGTVHNPRELLTGDRRRLILIISDCVAPAWHGGQIRDVVAVWADHCLTVLLQVFPERLWSRTALARATMVLFEAKQPGLASNELTPRPRLYWDRDRIDPKHCPPSQIYLPIITLDPEIFSDLAGVAVGAQRARIAGIAWDESDCQPLQHLPNSSPQRDPLEFFQLTASPTAQRLASLLAAAPVINLPIVRLIQRSMLPQSNPAHVAEVLMSRVFTRVSSVAPTLENADSLLYQVRSEPVRQQLLDQIDLLETVDVIEQVSAYVARRLGKSMEQFKALLRYPQQARSEEGAFLRAFARVTGTVLRSLGDEFAALAPRPEPQLIGATAGAMQLEELEKDVPDGFPPLQSLEYESAVIEIQDIFEFETATITRNNDDWVIQRRPGEAEGYVEPLNDELRLEMLAIPSGTFLMGAPEREPESQDSERPQHEVTVPAFLMGRYPVTQAQWRVVASYPAIGRELNPEPSRFKGDDLPVERVNWHDAVEFCQRLSQQTGTTYRLPSEAEWEYACRAGTQTPFYFGETLTPELANYDGNYTYNGGPKGVYRESTTPVGSFPANAWGLCDMHGNVWEWCQDDWHSNYKGAPEDGSAWVDDDSQNKRKVLRGGSWDVIPRLCRCAIRYDLTRVYFINNRGFRVVCVPVVAGRVPRAMDSS</sequence>
<dbReference type="SUPFAM" id="SSF56436">
    <property type="entry name" value="C-type lectin-like"/>
    <property type="match status" value="1"/>
</dbReference>
<proteinExistence type="predicted"/>
<dbReference type="Proteomes" id="UP001056708">
    <property type="component" value="Chromosome"/>
</dbReference>
<dbReference type="InterPro" id="IPR051043">
    <property type="entry name" value="Sulfatase_Mod_Factor_Kinase"/>
</dbReference>
<protein>
    <submittedName>
        <fullName evidence="3">Formylglycine-generating enzyme family protein</fullName>
    </submittedName>
</protein>
<dbReference type="Gene3D" id="3.90.1580.10">
    <property type="entry name" value="paralog of FGE (formylglycine-generating enzyme)"/>
    <property type="match status" value="1"/>
</dbReference>
<dbReference type="InterPro" id="IPR005532">
    <property type="entry name" value="SUMF_dom"/>
</dbReference>
<evidence type="ECO:0000313" key="3">
    <source>
        <dbReference type="EMBL" id="USR91259.1"/>
    </source>
</evidence>
<evidence type="ECO:0000256" key="1">
    <source>
        <dbReference type="SAM" id="MobiDB-lite"/>
    </source>
</evidence>
<reference evidence="3" key="1">
    <citation type="submission" date="2022-06" db="EMBL/GenBank/DDBJ databases">
        <title>Genome sequence of Phormidium yuhuli AB48 isolated from an industrial photobioreactor environment.</title>
        <authorList>
            <person name="Qiu Y."/>
            <person name="Noonan A.J.C."/>
            <person name="Dofher K."/>
            <person name="Koch M."/>
            <person name="Kieft B."/>
            <person name="Lin X."/>
            <person name="Ziels R.M."/>
            <person name="Hallam S.J."/>
        </authorList>
    </citation>
    <scope>NUCLEOTIDE SEQUENCE</scope>
    <source>
        <strain evidence="3">AB48</strain>
    </source>
</reference>
<feature type="domain" description="Sulfatase-modifying factor enzyme-like" evidence="2">
    <location>
        <begin position="606"/>
        <end position="842"/>
    </location>
</feature>
<accession>A0ABY5APW9</accession>
<name>A0ABY5APW9_9CYAN</name>
<dbReference type="InterPro" id="IPR042095">
    <property type="entry name" value="SUMF_sf"/>
</dbReference>
<feature type="region of interest" description="Disordered" evidence="1">
    <location>
        <begin position="36"/>
        <end position="94"/>
    </location>
</feature>
<keyword evidence="4" id="KW-1185">Reference proteome</keyword>
<dbReference type="PANTHER" id="PTHR23150:SF19">
    <property type="entry name" value="FORMYLGLYCINE-GENERATING ENZYME"/>
    <property type="match status" value="1"/>
</dbReference>
<evidence type="ECO:0000313" key="4">
    <source>
        <dbReference type="Proteomes" id="UP001056708"/>
    </source>
</evidence>
<gene>
    <name evidence="3" type="ORF">NEA10_00510</name>
</gene>
<evidence type="ECO:0000259" key="2">
    <source>
        <dbReference type="Pfam" id="PF03781"/>
    </source>
</evidence>
<dbReference type="InterPro" id="IPR047738">
    <property type="entry name" value="SAV_2336-like_N"/>
</dbReference>
<dbReference type="NCBIfam" id="NF041121">
    <property type="entry name" value="SAV_2336_NTERM"/>
    <property type="match status" value="1"/>
</dbReference>
<dbReference type="PANTHER" id="PTHR23150">
    <property type="entry name" value="SULFATASE MODIFYING FACTOR 1, 2"/>
    <property type="match status" value="1"/>
</dbReference>
<dbReference type="RefSeq" id="WP_252663289.1">
    <property type="nucleotide sequence ID" value="NZ_CP098611.1"/>
</dbReference>
<organism evidence="3 4">
    <name type="scientific">Phormidium yuhuli AB48</name>
    <dbReference type="NCBI Taxonomy" id="2940671"/>
    <lineage>
        <taxon>Bacteria</taxon>
        <taxon>Bacillati</taxon>
        <taxon>Cyanobacteriota</taxon>
        <taxon>Cyanophyceae</taxon>
        <taxon>Oscillatoriophycideae</taxon>
        <taxon>Oscillatoriales</taxon>
        <taxon>Oscillatoriaceae</taxon>
        <taxon>Phormidium</taxon>
        <taxon>Phormidium yuhuli</taxon>
    </lineage>
</organism>
<dbReference type="InterPro" id="IPR016187">
    <property type="entry name" value="CTDL_fold"/>
</dbReference>
<dbReference type="Pfam" id="PF03781">
    <property type="entry name" value="FGE-sulfatase"/>
    <property type="match status" value="1"/>
</dbReference>
<feature type="compositionally biased region" description="Basic and acidic residues" evidence="1">
    <location>
        <begin position="36"/>
        <end position="52"/>
    </location>
</feature>
<dbReference type="EMBL" id="CP098611">
    <property type="protein sequence ID" value="USR91259.1"/>
    <property type="molecule type" value="Genomic_DNA"/>
</dbReference>